<evidence type="ECO:0000313" key="1">
    <source>
        <dbReference type="Proteomes" id="UP001165740"/>
    </source>
</evidence>
<protein>
    <submittedName>
        <fullName evidence="2">Uncharacterized protein LOC106071563</fullName>
    </submittedName>
</protein>
<dbReference type="GeneID" id="106071563"/>
<keyword evidence="1" id="KW-1185">Reference proteome</keyword>
<evidence type="ECO:0000313" key="2">
    <source>
        <dbReference type="RefSeq" id="XP_013087160.2"/>
    </source>
</evidence>
<dbReference type="KEGG" id="bgt:106071563"/>
<proteinExistence type="predicted"/>
<dbReference type="PANTHER" id="PTHR31094:SF2">
    <property type="entry name" value="RIKEN CDNA 2310061I04 GENE"/>
    <property type="match status" value="1"/>
</dbReference>
<gene>
    <name evidence="2" type="primary">LOC106071563</name>
</gene>
<reference evidence="2" key="1">
    <citation type="submission" date="2025-08" db="UniProtKB">
        <authorList>
            <consortium name="RefSeq"/>
        </authorList>
    </citation>
    <scope>IDENTIFICATION</scope>
</reference>
<dbReference type="RefSeq" id="XP_013087160.2">
    <property type="nucleotide sequence ID" value="XM_013231706.2"/>
</dbReference>
<accession>A0A9U8EHA8</accession>
<dbReference type="InterPro" id="IPR018790">
    <property type="entry name" value="DUF2358"/>
</dbReference>
<sequence>MMAYQFRKLSQTFRLIPSSKSIGFSTRVEGDQTKNSSLENTSSISSSLSIYQSKPLLNQVEANSNITINDSLALLRSQSESDLQSHLLPPGFPGKSSPVFYKDLVQMFQFHNPEHSLAHDSNFFSRAVKQVGPTSDDILFSLLSHQWSRSSDLYHSREKIAVDILTQPHYQCHLAVKKPTDSLGVRSVVLNNFPVNTDSDMCHDLQTEPSCCYCSSGGGTDTPKGQGQSKNGPSPSQLHDIKEHLEELVYKLFKGRHNYNILHENVVMENNLFGDNRTTVGMTAYKLELFKLRLQIKAQFSSTSMEILNVTTLEQTGVIRIHWRLKGLPLTQVLKFWKLVPTKKSMSKEDWEWLEAFSYFHIGKDGRVHKHRIDRMMPDNESETEKLSDKLRGFLNPAKPLVS</sequence>
<dbReference type="Proteomes" id="UP001165740">
    <property type="component" value="Chromosome 9"/>
</dbReference>
<dbReference type="Pfam" id="PF10184">
    <property type="entry name" value="DUF2358"/>
    <property type="match status" value="1"/>
</dbReference>
<organism evidence="1 2">
    <name type="scientific">Biomphalaria glabrata</name>
    <name type="common">Bloodfluke planorb</name>
    <name type="synonym">Freshwater snail</name>
    <dbReference type="NCBI Taxonomy" id="6526"/>
    <lineage>
        <taxon>Eukaryota</taxon>
        <taxon>Metazoa</taxon>
        <taxon>Spiralia</taxon>
        <taxon>Lophotrochozoa</taxon>
        <taxon>Mollusca</taxon>
        <taxon>Gastropoda</taxon>
        <taxon>Heterobranchia</taxon>
        <taxon>Euthyneura</taxon>
        <taxon>Panpulmonata</taxon>
        <taxon>Hygrophila</taxon>
        <taxon>Lymnaeoidea</taxon>
        <taxon>Planorbidae</taxon>
        <taxon>Biomphalaria</taxon>
    </lineage>
</organism>
<dbReference type="AlphaFoldDB" id="A0A9U8EHA8"/>
<dbReference type="PANTHER" id="PTHR31094">
    <property type="entry name" value="RIKEN CDNA 2310061I04 GENE"/>
    <property type="match status" value="1"/>
</dbReference>
<dbReference type="OMA" id="NSSHFEM"/>
<name>A0A9U8EHA8_BIOGL</name>
<dbReference type="OrthoDB" id="44820at2759"/>